<evidence type="ECO:0000313" key="2">
    <source>
        <dbReference type="EMBL" id="MBR0661252.1"/>
    </source>
</evidence>
<feature type="signal peptide" evidence="1">
    <location>
        <begin position="1"/>
        <end position="20"/>
    </location>
</feature>
<reference evidence="2" key="1">
    <citation type="submission" date="2020-01" db="EMBL/GenBank/DDBJ databases">
        <authorList>
            <person name="Rat A."/>
        </authorList>
    </citation>
    <scope>NUCLEOTIDE SEQUENCE</scope>
    <source>
        <strain evidence="2">LMG 31161</strain>
    </source>
</reference>
<evidence type="ECO:0000256" key="1">
    <source>
        <dbReference type="SAM" id="SignalP"/>
    </source>
</evidence>
<dbReference type="EMBL" id="JAAEDK010000048">
    <property type="protein sequence ID" value="MBR0661252.1"/>
    <property type="molecule type" value="Genomic_DNA"/>
</dbReference>
<gene>
    <name evidence="3" type="ORF">GWK15_06325</name>
    <name evidence="2" type="ORF">GXW75_18500</name>
</gene>
<reference evidence="2" key="3">
    <citation type="journal article" date="2021" name="Syst. Appl. Microbiol.">
        <title>Roseomonas hellenica sp. nov., isolated from roots of wild-growing Alkanna tinctoria.</title>
        <authorList>
            <person name="Rat A."/>
            <person name="Naranjo H.D."/>
            <person name="Lebbe L."/>
            <person name="Cnockaert M."/>
            <person name="Krigas N."/>
            <person name="Grigoriadou K."/>
            <person name="Maloupa E."/>
            <person name="Willems A."/>
        </authorList>
    </citation>
    <scope>NUCLEOTIDE SEQUENCE</scope>
    <source>
        <strain evidence="2">LMG 31161</strain>
    </source>
</reference>
<proteinExistence type="predicted"/>
<dbReference type="Proteomes" id="UP001138708">
    <property type="component" value="Unassembled WGS sequence"/>
</dbReference>
<organism evidence="2 5">
    <name type="scientific">Neoroseomonas oryzicola</name>
    <dbReference type="NCBI Taxonomy" id="535904"/>
    <lineage>
        <taxon>Bacteria</taxon>
        <taxon>Pseudomonadati</taxon>
        <taxon>Pseudomonadota</taxon>
        <taxon>Alphaproteobacteria</taxon>
        <taxon>Acetobacterales</taxon>
        <taxon>Acetobacteraceae</taxon>
        <taxon>Neoroseomonas</taxon>
    </lineage>
</organism>
<evidence type="ECO:0000313" key="4">
    <source>
        <dbReference type="Proteomes" id="UP000746741"/>
    </source>
</evidence>
<reference evidence="3 4" key="2">
    <citation type="submission" date="2020-02" db="EMBL/GenBank/DDBJ databases">
        <authorList>
            <person name="Sun Q."/>
            <person name="Inoue M."/>
        </authorList>
    </citation>
    <scope>NUCLEOTIDE SEQUENCE [LARGE SCALE GENOMIC DNA]</scope>
    <source>
        <strain evidence="3 4">KCTC 22478</strain>
    </source>
</reference>
<dbReference type="RefSeq" id="WP_168040137.1">
    <property type="nucleotide sequence ID" value="NZ_JAAEDK010000048.1"/>
</dbReference>
<dbReference type="Proteomes" id="UP000746741">
    <property type="component" value="Unassembled WGS sequence"/>
</dbReference>
<accession>A0A9X9WLP2</accession>
<feature type="chain" id="PRO_5040864774" description="Alpha/beta hydrolase" evidence="1">
    <location>
        <begin position="21"/>
        <end position="235"/>
    </location>
</feature>
<comment type="caution">
    <text evidence="2">The sequence shown here is derived from an EMBL/GenBank/DDBJ whole genome shotgun (WGS) entry which is preliminary data.</text>
</comment>
<keyword evidence="1" id="KW-0732">Signal</keyword>
<sequence length="235" mass="23385">MRKALIATALLASLARPAAADEYTTYASLLVTPTGASHATRCDMMSLLNLPAAWHSGDAIVVMLTAGPAYAQQRDSLIAELLAEQAAVLEVSPSASPTCVGGGHVATPPVTQAAALDMVFGGLRAARQTAGGGLVVAIGLGPEGSLALAAADEAEAGARLGPDGPRFAAGLAIGDGSARLRLGAAQVAPERAEARLGLLCEALVHSGTTKGAANGQACATELEAGMVSVRAALQR</sequence>
<protein>
    <recommendedName>
        <fullName evidence="6">Alpha/beta hydrolase</fullName>
    </recommendedName>
</protein>
<evidence type="ECO:0008006" key="6">
    <source>
        <dbReference type="Google" id="ProtNLM"/>
    </source>
</evidence>
<keyword evidence="4" id="KW-1185">Reference proteome</keyword>
<name>A0A9X9WLP2_9PROT</name>
<dbReference type="AlphaFoldDB" id="A0A9X9WLP2"/>
<evidence type="ECO:0000313" key="3">
    <source>
        <dbReference type="EMBL" id="NKE16550.1"/>
    </source>
</evidence>
<evidence type="ECO:0000313" key="5">
    <source>
        <dbReference type="Proteomes" id="UP001138708"/>
    </source>
</evidence>
<dbReference type="EMBL" id="JAAVUP010000001">
    <property type="protein sequence ID" value="NKE16550.1"/>
    <property type="molecule type" value="Genomic_DNA"/>
</dbReference>